<dbReference type="HOGENOM" id="CLU_033061_0_0_3"/>
<dbReference type="PANTHER" id="PTHR37422">
    <property type="entry name" value="TEICHURONIC ACID BIOSYNTHESIS PROTEIN TUAE"/>
    <property type="match status" value="1"/>
</dbReference>
<dbReference type="PhylomeDB" id="Q7NEY3"/>
<name>Q7NEY3_GLOVI</name>
<dbReference type="KEGG" id="gvi:gll3744"/>
<evidence type="ECO:0000313" key="7">
    <source>
        <dbReference type="EMBL" id="BAC91685.1"/>
    </source>
</evidence>
<dbReference type="GO" id="GO:0000271">
    <property type="term" value="P:polysaccharide biosynthetic process"/>
    <property type="evidence" value="ECO:0000318"/>
    <property type="project" value="GO_Central"/>
</dbReference>
<dbReference type="InterPro" id="IPR006007">
    <property type="entry name" value="Inorganic_carbon_transpt"/>
</dbReference>
<reference evidence="7 8" key="2">
    <citation type="journal article" date="2003" name="DNA Res.">
        <title>Complete genome structure of Gloeobacter violaceus PCC 7421, a cyanobacterium that lacks thylakoids (supplement).</title>
        <authorList>
            <person name="Nakamura Y."/>
            <person name="Kaneko T."/>
            <person name="Sato S."/>
            <person name="Mimuro M."/>
            <person name="Miyashita H."/>
            <person name="Tsuchiya T."/>
            <person name="Sasamoto S."/>
            <person name="Watanabe A."/>
            <person name="Kawashima K."/>
            <person name="Kishida Y."/>
            <person name="Kiyokawa C."/>
            <person name="Kohara M."/>
            <person name="Matsumoto M."/>
            <person name="Matsuno A."/>
            <person name="Nakazaki N."/>
            <person name="Shimpo S."/>
            <person name="Takeuchi C."/>
            <person name="Yamada M."/>
            <person name="Tabata S."/>
        </authorList>
    </citation>
    <scope>NUCLEOTIDE SEQUENCE [LARGE SCALE GENOMIC DNA]</scope>
    <source>
        <strain evidence="8">ATCC 29082 / PCC 7421</strain>
    </source>
</reference>
<dbReference type="Proteomes" id="UP000000557">
    <property type="component" value="Chromosome"/>
</dbReference>
<dbReference type="GO" id="GO:0016757">
    <property type="term" value="F:glycosyltransferase activity"/>
    <property type="evidence" value="ECO:0000318"/>
    <property type="project" value="GO_Central"/>
</dbReference>
<evidence type="ECO:0000256" key="1">
    <source>
        <dbReference type="ARBA" id="ARBA00004141"/>
    </source>
</evidence>
<feature type="transmembrane region" description="Helical" evidence="5">
    <location>
        <begin position="413"/>
        <end position="432"/>
    </location>
</feature>
<keyword evidence="3 5" id="KW-1133">Transmembrane helix</keyword>
<dbReference type="Pfam" id="PF04932">
    <property type="entry name" value="Wzy_C"/>
    <property type="match status" value="1"/>
</dbReference>
<dbReference type="AlphaFoldDB" id="Q7NEY3"/>
<protein>
    <submittedName>
        <fullName evidence="7">IctB protein</fullName>
    </submittedName>
</protein>
<dbReference type="STRING" id="251221.gene:10761260"/>
<keyword evidence="8" id="KW-1185">Reference proteome</keyword>
<feature type="transmembrane region" description="Helical" evidence="5">
    <location>
        <begin position="235"/>
        <end position="252"/>
    </location>
</feature>
<evidence type="ECO:0000256" key="5">
    <source>
        <dbReference type="SAM" id="Phobius"/>
    </source>
</evidence>
<feature type="transmembrane region" description="Helical" evidence="5">
    <location>
        <begin position="258"/>
        <end position="276"/>
    </location>
</feature>
<evidence type="ECO:0000259" key="6">
    <source>
        <dbReference type="Pfam" id="PF04932"/>
    </source>
</evidence>
<feature type="transmembrane region" description="Helical" evidence="5">
    <location>
        <begin position="382"/>
        <end position="406"/>
    </location>
</feature>
<evidence type="ECO:0000256" key="2">
    <source>
        <dbReference type="ARBA" id="ARBA00022692"/>
    </source>
</evidence>
<dbReference type="PATRIC" id="fig|251221.4.peg.3778"/>
<feature type="domain" description="O-antigen ligase-related" evidence="6">
    <location>
        <begin position="241"/>
        <end position="391"/>
    </location>
</feature>
<feature type="transmembrane region" description="Helical" evidence="5">
    <location>
        <begin position="156"/>
        <end position="175"/>
    </location>
</feature>
<feature type="transmembrane region" description="Helical" evidence="5">
    <location>
        <begin position="285"/>
        <end position="309"/>
    </location>
</feature>
<evidence type="ECO:0000256" key="3">
    <source>
        <dbReference type="ARBA" id="ARBA00022989"/>
    </source>
</evidence>
<feature type="transmembrane region" description="Helical" evidence="5">
    <location>
        <begin position="132"/>
        <end position="149"/>
    </location>
</feature>
<reference evidence="7 8" key="1">
    <citation type="journal article" date="2003" name="DNA Res.">
        <title>Complete genome structure of Gloeobacter violaceus PCC 7421, a cyanobacterium that lacks thylakoids.</title>
        <authorList>
            <person name="Nakamura Y."/>
            <person name="Kaneko T."/>
            <person name="Sato S."/>
            <person name="Mimuro M."/>
            <person name="Miyashita H."/>
            <person name="Tsuchiya T."/>
            <person name="Sasamoto S."/>
            <person name="Watanabe A."/>
            <person name="Kawashima K."/>
            <person name="Kishida Y."/>
            <person name="Kiyokawa C."/>
            <person name="Kohara M."/>
            <person name="Matsumoto M."/>
            <person name="Matsuno A."/>
            <person name="Nakazaki N."/>
            <person name="Shimpo S."/>
            <person name="Takeuchi C."/>
            <person name="Yamada M."/>
            <person name="Tabata S."/>
        </authorList>
    </citation>
    <scope>NUCLEOTIDE SEQUENCE [LARGE SCALE GENOMIC DNA]</scope>
    <source>
        <strain evidence="8">ATCC 29082 / PCC 7421</strain>
    </source>
</reference>
<comment type="subcellular location">
    <subcellularLocation>
        <location evidence="1">Membrane</location>
        <topology evidence="1">Multi-pass membrane protein</topology>
    </subcellularLocation>
</comment>
<gene>
    <name evidence="7" type="primary">ictB</name>
</gene>
<feature type="transmembrane region" description="Helical" evidence="5">
    <location>
        <begin position="444"/>
        <end position="462"/>
    </location>
</feature>
<evidence type="ECO:0000313" key="8">
    <source>
        <dbReference type="Proteomes" id="UP000000557"/>
    </source>
</evidence>
<organism evidence="7 8">
    <name type="scientific">Gloeobacter violaceus (strain ATCC 29082 / PCC 7421)</name>
    <dbReference type="NCBI Taxonomy" id="251221"/>
    <lineage>
        <taxon>Bacteria</taxon>
        <taxon>Bacillati</taxon>
        <taxon>Cyanobacteriota</taxon>
        <taxon>Cyanophyceae</taxon>
        <taxon>Gloeobacterales</taxon>
        <taxon>Gloeobacteraceae</taxon>
        <taxon>Gloeobacter</taxon>
    </lineage>
</organism>
<sequence length="467" mass="50178">MAVVQHWTTGSFVWGFLESLAFADAPLQRWWRASLPGRVQQWLLHWAASGMAARVAEPVAMGVFCLLLLISPFVPTAAVGAVLAVGLALVVLLFCVRARPLSPLALPVSAFWLSGWVALIGSPRLLSSLDGWLKMTLYAAGFALGAHLLQKPLYRTLAVGTYLAATLPVSIYGLLQYVNGAPPLATWVDPESPLADTTRVYSFLGNPNLLAAYLIAAIPLGVVGALVWKNWAAKAMAALAAGAGALCLVLTYSRGGWIALTATVLVLAVLLWPWLAERLKPEWRLWVPVVILGTVAAALVVAVVAVPAVGERALSIFDGRDDSSNNFRITVWGAVFEMIRAYPLTGIGPGNLTFEAIYPFFQRPKFDALSAYSIVLELTVELGIVGLLAFLWLASAMLVQGFTVWVRRAEPVGALWCAAATCAVVGLLVNGLTDTVWFRPSVQVVWWMLCALIGAEYLRAAGQADQD</sequence>
<keyword evidence="2 5" id="KW-0812">Transmembrane</keyword>
<dbReference type="InterPro" id="IPR051533">
    <property type="entry name" value="WaaL-like"/>
</dbReference>
<dbReference type="OrthoDB" id="9806320at2"/>
<evidence type="ECO:0000256" key="4">
    <source>
        <dbReference type="ARBA" id="ARBA00023136"/>
    </source>
</evidence>
<dbReference type="PANTHER" id="PTHR37422:SF22">
    <property type="entry name" value="SLR1515 PROTEIN"/>
    <property type="match status" value="1"/>
</dbReference>
<dbReference type="eggNOG" id="COG3307">
    <property type="taxonomic scope" value="Bacteria"/>
</dbReference>
<dbReference type="NCBIfam" id="TIGR00947">
    <property type="entry name" value="2A73"/>
    <property type="match status" value="1"/>
</dbReference>
<dbReference type="EnsemblBacteria" id="BAC91685">
    <property type="protein sequence ID" value="BAC91685"/>
    <property type="gene ID" value="BAC91685"/>
</dbReference>
<accession>Q7NEY3</accession>
<dbReference type="InterPro" id="IPR007016">
    <property type="entry name" value="O-antigen_ligase-rel_domated"/>
</dbReference>
<feature type="transmembrane region" description="Helical" evidence="5">
    <location>
        <begin position="76"/>
        <end position="96"/>
    </location>
</feature>
<feature type="transmembrane region" description="Helical" evidence="5">
    <location>
        <begin position="103"/>
        <end position="120"/>
    </location>
</feature>
<keyword evidence="4 5" id="KW-0472">Membrane</keyword>
<dbReference type="GO" id="GO:0005886">
    <property type="term" value="C:plasma membrane"/>
    <property type="evidence" value="ECO:0000318"/>
    <property type="project" value="GO_Central"/>
</dbReference>
<dbReference type="InParanoid" id="Q7NEY3"/>
<feature type="transmembrane region" description="Helical" evidence="5">
    <location>
        <begin position="210"/>
        <end position="228"/>
    </location>
</feature>
<proteinExistence type="predicted"/>
<dbReference type="RefSeq" id="WP_011143733.1">
    <property type="nucleotide sequence ID" value="NC_005125.1"/>
</dbReference>
<dbReference type="EMBL" id="BA000045">
    <property type="protein sequence ID" value="BAC91685.1"/>
    <property type="molecule type" value="Genomic_DNA"/>
</dbReference>